<dbReference type="InterPro" id="IPR044666">
    <property type="entry name" value="Cyclophilin_A-like"/>
</dbReference>
<organism evidence="8 9">
    <name type="scientific">Prevotella denticola</name>
    <dbReference type="NCBI Taxonomy" id="28129"/>
    <lineage>
        <taxon>Bacteria</taxon>
        <taxon>Pseudomonadati</taxon>
        <taxon>Bacteroidota</taxon>
        <taxon>Bacteroidia</taxon>
        <taxon>Bacteroidales</taxon>
        <taxon>Prevotellaceae</taxon>
        <taxon>Prevotella</taxon>
    </lineage>
</organism>
<name>A0A379E4Q2_9BACT</name>
<sequence length="232" mass="26075">MKTMKKILCTLFLTLLAVSVYAQQSLDTLRHEVLLETDSGNIRIRLYNETPLHRDNFLKLVRSGAYDGVLFHRVIRDFMVQTGDLGSKTAKPGDAVGDTPENYSIPAEIHYPELLHRRGAVAAAREPDDVNPKWESSASQFYIVWGVKFSDGQLDRAQERLDAHTGGKVKMTPEVRDIYKKVGGTPHLDGQYTVFGQVLEGLEVVDRIQRLAVDAHDRPLADVHIRKATVIK</sequence>
<dbReference type="GO" id="GO:0006457">
    <property type="term" value="P:protein folding"/>
    <property type="evidence" value="ECO:0007669"/>
    <property type="project" value="InterPro"/>
</dbReference>
<dbReference type="PROSITE" id="PS50072">
    <property type="entry name" value="CSA_PPIASE_2"/>
    <property type="match status" value="1"/>
</dbReference>
<protein>
    <recommendedName>
        <fullName evidence="3">peptidylprolyl isomerase</fullName>
        <ecNumber evidence="3">5.2.1.8</ecNumber>
    </recommendedName>
</protein>
<dbReference type="AlphaFoldDB" id="A0A379E4Q2"/>
<evidence type="ECO:0000256" key="5">
    <source>
        <dbReference type="ARBA" id="ARBA00023235"/>
    </source>
</evidence>
<evidence type="ECO:0000313" key="9">
    <source>
        <dbReference type="Proteomes" id="UP000255469"/>
    </source>
</evidence>
<reference evidence="8 9" key="1">
    <citation type="submission" date="2018-06" db="EMBL/GenBank/DDBJ databases">
        <authorList>
            <consortium name="Pathogen Informatics"/>
            <person name="Doyle S."/>
        </authorList>
    </citation>
    <scope>NUCLEOTIDE SEQUENCE [LARGE SCALE GENOMIC DNA]</scope>
    <source>
        <strain evidence="8 9">NCTC13067</strain>
    </source>
</reference>
<evidence type="ECO:0000256" key="3">
    <source>
        <dbReference type="ARBA" id="ARBA00013194"/>
    </source>
</evidence>
<evidence type="ECO:0000256" key="6">
    <source>
        <dbReference type="SAM" id="SignalP"/>
    </source>
</evidence>
<keyword evidence="4" id="KW-0697">Rotamase</keyword>
<dbReference type="SUPFAM" id="SSF50891">
    <property type="entry name" value="Cyclophilin-like"/>
    <property type="match status" value="1"/>
</dbReference>
<dbReference type="CDD" id="cd00317">
    <property type="entry name" value="cyclophilin"/>
    <property type="match status" value="1"/>
</dbReference>
<feature type="chain" id="PRO_5016739899" description="peptidylprolyl isomerase" evidence="6">
    <location>
        <begin position="23"/>
        <end position="232"/>
    </location>
</feature>
<keyword evidence="5 8" id="KW-0413">Isomerase</keyword>
<dbReference type="EC" id="5.2.1.8" evidence="3"/>
<dbReference type="InterPro" id="IPR002130">
    <property type="entry name" value="Cyclophilin-type_PPIase_dom"/>
</dbReference>
<dbReference type="PANTHER" id="PTHR45625">
    <property type="entry name" value="PEPTIDYL-PROLYL CIS-TRANS ISOMERASE-RELATED"/>
    <property type="match status" value="1"/>
</dbReference>
<evidence type="ECO:0000313" key="8">
    <source>
        <dbReference type="EMBL" id="SUB87284.1"/>
    </source>
</evidence>
<dbReference type="PIRSF" id="PIRSF001467">
    <property type="entry name" value="Peptidylpro_ismrse"/>
    <property type="match status" value="1"/>
</dbReference>
<proteinExistence type="inferred from homology"/>
<dbReference type="InterPro" id="IPR024936">
    <property type="entry name" value="Cyclophilin-type_PPIase"/>
</dbReference>
<comment type="similarity">
    <text evidence="2">Belongs to the cyclophilin-type PPIase family.</text>
</comment>
<dbReference type="PANTHER" id="PTHR45625:SF4">
    <property type="entry name" value="PEPTIDYLPROLYL ISOMERASE DOMAIN AND WD REPEAT-CONTAINING PROTEIN 1"/>
    <property type="match status" value="1"/>
</dbReference>
<dbReference type="RefSeq" id="WP_081640741.1">
    <property type="nucleotide sequence ID" value="NZ_CAUVNR010000021.1"/>
</dbReference>
<dbReference type="EMBL" id="UGTM01000001">
    <property type="protein sequence ID" value="SUB87284.1"/>
    <property type="molecule type" value="Genomic_DNA"/>
</dbReference>
<dbReference type="InterPro" id="IPR020892">
    <property type="entry name" value="Cyclophilin-type_PPIase_CS"/>
</dbReference>
<dbReference type="InterPro" id="IPR029000">
    <property type="entry name" value="Cyclophilin-like_dom_sf"/>
</dbReference>
<evidence type="ECO:0000256" key="4">
    <source>
        <dbReference type="ARBA" id="ARBA00023110"/>
    </source>
</evidence>
<dbReference type="Pfam" id="PF00160">
    <property type="entry name" value="Pro_isomerase"/>
    <property type="match status" value="1"/>
</dbReference>
<dbReference type="Proteomes" id="UP000255469">
    <property type="component" value="Unassembled WGS sequence"/>
</dbReference>
<dbReference type="GO" id="GO:0003755">
    <property type="term" value="F:peptidyl-prolyl cis-trans isomerase activity"/>
    <property type="evidence" value="ECO:0007669"/>
    <property type="project" value="UniProtKB-KW"/>
</dbReference>
<evidence type="ECO:0000256" key="1">
    <source>
        <dbReference type="ARBA" id="ARBA00002388"/>
    </source>
</evidence>
<evidence type="ECO:0000256" key="2">
    <source>
        <dbReference type="ARBA" id="ARBA00007365"/>
    </source>
</evidence>
<dbReference type="Gene3D" id="2.40.100.10">
    <property type="entry name" value="Cyclophilin-like"/>
    <property type="match status" value="1"/>
</dbReference>
<feature type="domain" description="PPIase cyclophilin-type" evidence="7">
    <location>
        <begin position="29"/>
        <end position="230"/>
    </location>
</feature>
<feature type="signal peptide" evidence="6">
    <location>
        <begin position="1"/>
        <end position="22"/>
    </location>
</feature>
<gene>
    <name evidence="8" type="ORF">NCTC13067_00949</name>
</gene>
<comment type="function">
    <text evidence="1">PPIases accelerate the folding of proteins. It catalyzes the cis-trans isomerization of proline imidic peptide bonds in oligopeptides.</text>
</comment>
<dbReference type="PROSITE" id="PS00170">
    <property type="entry name" value="CSA_PPIASE_1"/>
    <property type="match status" value="1"/>
</dbReference>
<accession>A0A379E4Q2</accession>
<evidence type="ECO:0000259" key="7">
    <source>
        <dbReference type="PROSITE" id="PS50072"/>
    </source>
</evidence>
<keyword evidence="6" id="KW-0732">Signal</keyword>